<dbReference type="SUPFAM" id="SSF161084">
    <property type="entry name" value="MAPEG domain-like"/>
    <property type="match status" value="1"/>
</dbReference>
<accession>A0A843YDA7</accession>
<dbReference type="PANTHER" id="PTHR35814:SF1">
    <property type="entry name" value="GLUTATHIONE S-TRANSFERASE-RELATED"/>
    <property type="match status" value="1"/>
</dbReference>
<reference evidence="6 7" key="1">
    <citation type="submission" date="2019-10" db="EMBL/GenBank/DDBJ databases">
        <title>Epibacterium sp. nov., isolated from seawater.</title>
        <authorList>
            <person name="Zhang X."/>
            <person name="Li N."/>
        </authorList>
    </citation>
    <scope>NUCLEOTIDE SEQUENCE [LARGE SCALE GENOMIC DNA]</scope>
    <source>
        <strain evidence="6 7">SM1979</strain>
    </source>
</reference>
<dbReference type="AlphaFoldDB" id="A0A843YDA7"/>
<dbReference type="GO" id="GO:0016020">
    <property type="term" value="C:membrane"/>
    <property type="evidence" value="ECO:0007669"/>
    <property type="project" value="UniProtKB-SubCell"/>
</dbReference>
<dbReference type="Pfam" id="PF01124">
    <property type="entry name" value="MAPEG"/>
    <property type="match status" value="1"/>
</dbReference>
<sequence length="128" mass="13859">MFVVTSFYAAVLTIFLIFLSARVIILRNSERVAIGTGKSEPLLRAARVQGNFSEYVPIGLVLMALCEAQGVASWQIHCLGAMLLVGRVSHFIGVSGQERSLIPRIVGMVLTFTMLALAAVRLLVLALN</sequence>
<dbReference type="PANTHER" id="PTHR35814">
    <property type="match status" value="1"/>
</dbReference>
<evidence type="ECO:0000256" key="3">
    <source>
        <dbReference type="ARBA" id="ARBA00022989"/>
    </source>
</evidence>
<gene>
    <name evidence="6" type="ORF">GFB49_04180</name>
</gene>
<keyword evidence="3 5" id="KW-1133">Transmembrane helix</keyword>
<evidence type="ECO:0000313" key="6">
    <source>
        <dbReference type="EMBL" id="MQQ07645.1"/>
    </source>
</evidence>
<proteinExistence type="predicted"/>
<name>A0A843YDA7_9RHOB</name>
<feature type="transmembrane region" description="Helical" evidence="5">
    <location>
        <begin position="6"/>
        <end position="25"/>
    </location>
</feature>
<keyword evidence="7" id="KW-1185">Reference proteome</keyword>
<comment type="caution">
    <text evidence="6">The sequence shown here is derived from an EMBL/GenBank/DDBJ whole genome shotgun (WGS) entry which is preliminary data.</text>
</comment>
<evidence type="ECO:0000313" key="7">
    <source>
        <dbReference type="Proteomes" id="UP000444174"/>
    </source>
</evidence>
<evidence type="ECO:0000256" key="2">
    <source>
        <dbReference type="ARBA" id="ARBA00022692"/>
    </source>
</evidence>
<evidence type="ECO:0000256" key="4">
    <source>
        <dbReference type="ARBA" id="ARBA00023136"/>
    </source>
</evidence>
<evidence type="ECO:0000256" key="5">
    <source>
        <dbReference type="SAM" id="Phobius"/>
    </source>
</evidence>
<dbReference type="Proteomes" id="UP000444174">
    <property type="component" value="Unassembled WGS sequence"/>
</dbReference>
<dbReference type="RefSeq" id="WP_153214508.1">
    <property type="nucleotide sequence ID" value="NZ_WIBF01000001.1"/>
</dbReference>
<feature type="transmembrane region" description="Helical" evidence="5">
    <location>
        <begin position="105"/>
        <end position="127"/>
    </location>
</feature>
<organism evidence="6 7">
    <name type="scientific">Tritonibacter litoralis</name>
    <dbReference type="NCBI Taxonomy" id="2662264"/>
    <lineage>
        <taxon>Bacteria</taxon>
        <taxon>Pseudomonadati</taxon>
        <taxon>Pseudomonadota</taxon>
        <taxon>Alphaproteobacteria</taxon>
        <taxon>Rhodobacterales</taxon>
        <taxon>Paracoccaceae</taxon>
        <taxon>Tritonibacter</taxon>
    </lineage>
</organism>
<keyword evidence="2 5" id="KW-0812">Transmembrane</keyword>
<protein>
    <submittedName>
        <fullName evidence="6">Glutathione metabolism protein</fullName>
    </submittedName>
</protein>
<keyword evidence="4 5" id="KW-0472">Membrane</keyword>
<dbReference type="EMBL" id="WIBF01000001">
    <property type="protein sequence ID" value="MQQ07645.1"/>
    <property type="molecule type" value="Genomic_DNA"/>
</dbReference>
<dbReference type="Gene3D" id="1.20.120.550">
    <property type="entry name" value="Membrane associated eicosanoid/glutathione metabolism-like domain"/>
    <property type="match status" value="1"/>
</dbReference>
<dbReference type="InterPro" id="IPR023352">
    <property type="entry name" value="MAPEG-like_dom_sf"/>
</dbReference>
<evidence type="ECO:0000256" key="1">
    <source>
        <dbReference type="ARBA" id="ARBA00004370"/>
    </source>
</evidence>
<comment type="subcellular location">
    <subcellularLocation>
        <location evidence="1">Membrane</location>
    </subcellularLocation>
</comment>
<dbReference type="InterPro" id="IPR001129">
    <property type="entry name" value="Membr-assoc_MAPEG"/>
</dbReference>